<evidence type="ECO:0000259" key="8">
    <source>
        <dbReference type="Pfam" id="PF01435"/>
    </source>
</evidence>
<keyword evidence="7" id="KW-0732">Signal</keyword>
<evidence type="ECO:0000256" key="7">
    <source>
        <dbReference type="SAM" id="SignalP"/>
    </source>
</evidence>
<dbReference type="PROSITE" id="PS51257">
    <property type="entry name" value="PROKAR_LIPOPROTEIN"/>
    <property type="match status" value="1"/>
</dbReference>
<dbReference type="GO" id="GO:0016020">
    <property type="term" value="C:membrane"/>
    <property type="evidence" value="ECO:0007669"/>
    <property type="project" value="TreeGrafter"/>
</dbReference>
<feature type="domain" description="Peptidase M48" evidence="8">
    <location>
        <begin position="76"/>
        <end position="258"/>
    </location>
</feature>
<gene>
    <name evidence="9" type="ORF">C8261_05375</name>
</gene>
<keyword evidence="3 6" id="KW-0378">Hydrolase</keyword>
<dbReference type="CDD" id="cd07331">
    <property type="entry name" value="M48C_Oma1_like"/>
    <property type="match status" value="1"/>
</dbReference>
<reference evidence="9 10" key="2">
    <citation type="submission" date="2018-04" db="EMBL/GenBank/DDBJ databases">
        <title>Thauera lacus sp. nov., isolated from an saline lake in Inner Mongolia, China.</title>
        <authorList>
            <person name="Liang Q.-Y."/>
        </authorList>
    </citation>
    <scope>NUCLEOTIDE SEQUENCE [LARGE SCALE GENOMIC DNA]</scope>
    <source>
        <strain evidence="9 10">D20</strain>
    </source>
</reference>
<dbReference type="RefSeq" id="WP_107492630.1">
    <property type="nucleotide sequence ID" value="NZ_PZKC01000003.1"/>
</dbReference>
<comment type="similarity">
    <text evidence="6">Belongs to the peptidase M48 family.</text>
</comment>
<evidence type="ECO:0000256" key="2">
    <source>
        <dbReference type="ARBA" id="ARBA00022723"/>
    </source>
</evidence>
<accession>A0A2T4II44</accession>
<evidence type="ECO:0000256" key="1">
    <source>
        <dbReference type="ARBA" id="ARBA00022670"/>
    </source>
</evidence>
<name>A0A2T4II44_9RHOO</name>
<reference evidence="9 10" key="1">
    <citation type="submission" date="2018-03" db="EMBL/GenBank/DDBJ databases">
        <authorList>
            <person name="Keele B.F."/>
        </authorList>
    </citation>
    <scope>NUCLEOTIDE SEQUENCE [LARGE SCALE GENOMIC DNA]</scope>
    <source>
        <strain evidence="9 10">D20</strain>
    </source>
</reference>
<keyword evidence="4 6" id="KW-0862">Zinc</keyword>
<dbReference type="InterPro" id="IPR051156">
    <property type="entry name" value="Mito/Outer_Membr_Metalloprot"/>
</dbReference>
<dbReference type="Gene3D" id="3.30.2010.10">
    <property type="entry name" value="Metalloproteases ('zincins'), catalytic domain"/>
    <property type="match status" value="1"/>
</dbReference>
<dbReference type="InterPro" id="IPR001915">
    <property type="entry name" value="Peptidase_M48"/>
</dbReference>
<dbReference type="EMBL" id="PZKC01000003">
    <property type="protein sequence ID" value="PTD97430.1"/>
    <property type="molecule type" value="Genomic_DNA"/>
</dbReference>
<sequence length="273" mass="29474">MIAKLFRGMLPAVLAVVVTVGCQTVQTTGGGAVGVERTQTMMVSAREVEQASAQAYQQILAEARKQNALNRDAAQVQRVRRIANRLIAQTAVFRSDAPGWQWEVNVLSSDELNAWCMAGGKIAIYTGLIDQLKLSDDEIAAVMGHEIAHALREHARERISKSVATGIGVSVLGAVLGVGQAGQSLLGQVATVTFELPNSRLHETEADRIGVELAARAGFDPRAAVTLWNKMASRSAGAPPQWLSTHPSHATRQRDLNDYAERVMPLYRQASAR</sequence>
<keyword evidence="10" id="KW-1185">Reference proteome</keyword>
<dbReference type="GO" id="GO:0004222">
    <property type="term" value="F:metalloendopeptidase activity"/>
    <property type="evidence" value="ECO:0007669"/>
    <property type="project" value="InterPro"/>
</dbReference>
<evidence type="ECO:0000256" key="6">
    <source>
        <dbReference type="RuleBase" id="RU003983"/>
    </source>
</evidence>
<evidence type="ECO:0000313" key="10">
    <source>
        <dbReference type="Proteomes" id="UP000241193"/>
    </source>
</evidence>
<keyword evidence="1 6" id="KW-0645">Protease</keyword>
<feature type="signal peptide" evidence="7">
    <location>
        <begin position="1"/>
        <end position="15"/>
    </location>
</feature>
<evidence type="ECO:0000313" key="9">
    <source>
        <dbReference type="EMBL" id="PTD97430.1"/>
    </source>
</evidence>
<evidence type="ECO:0000256" key="5">
    <source>
        <dbReference type="ARBA" id="ARBA00023049"/>
    </source>
</evidence>
<dbReference type="PANTHER" id="PTHR22726:SF1">
    <property type="entry name" value="METALLOENDOPEPTIDASE OMA1, MITOCHONDRIAL"/>
    <property type="match status" value="1"/>
</dbReference>
<dbReference type="Proteomes" id="UP000241193">
    <property type="component" value="Unassembled WGS sequence"/>
</dbReference>
<comment type="cofactor">
    <cofactor evidence="6">
        <name>Zn(2+)</name>
        <dbReference type="ChEBI" id="CHEBI:29105"/>
    </cofactor>
    <text evidence="6">Binds 1 zinc ion per subunit.</text>
</comment>
<dbReference type="GO" id="GO:0051603">
    <property type="term" value="P:proteolysis involved in protein catabolic process"/>
    <property type="evidence" value="ECO:0007669"/>
    <property type="project" value="TreeGrafter"/>
</dbReference>
<keyword evidence="2" id="KW-0479">Metal-binding</keyword>
<dbReference type="AlphaFoldDB" id="A0A2T4II44"/>
<dbReference type="PANTHER" id="PTHR22726">
    <property type="entry name" value="METALLOENDOPEPTIDASE OMA1"/>
    <property type="match status" value="1"/>
</dbReference>
<comment type="caution">
    <text evidence="9">The sequence shown here is derived from an EMBL/GenBank/DDBJ whole genome shotgun (WGS) entry which is preliminary data.</text>
</comment>
<evidence type="ECO:0000256" key="3">
    <source>
        <dbReference type="ARBA" id="ARBA00022801"/>
    </source>
</evidence>
<proteinExistence type="inferred from homology"/>
<organism evidence="9 10">
    <name type="scientific">Pseudothauera lacus</name>
    <dbReference type="NCBI Taxonomy" id="2136175"/>
    <lineage>
        <taxon>Bacteria</taxon>
        <taxon>Pseudomonadati</taxon>
        <taxon>Pseudomonadota</taxon>
        <taxon>Betaproteobacteria</taxon>
        <taxon>Rhodocyclales</taxon>
        <taxon>Zoogloeaceae</taxon>
        <taxon>Pseudothauera</taxon>
    </lineage>
</organism>
<feature type="chain" id="PRO_5015781225" evidence="7">
    <location>
        <begin position="16"/>
        <end position="273"/>
    </location>
</feature>
<protein>
    <submittedName>
        <fullName evidence="9">Peptidase M48</fullName>
    </submittedName>
</protein>
<dbReference type="GO" id="GO:0046872">
    <property type="term" value="F:metal ion binding"/>
    <property type="evidence" value="ECO:0007669"/>
    <property type="project" value="UniProtKB-KW"/>
</dbReference>
<dbReference type="OrthoDB" id="9810445at2"/>
<keyword evidence="5 6" id="KW-0482">Metalloprotease</keyword>
<dbReference type="Pfam" id="PF01435">
    <property type="entry name" value="Peptidase_M48"/>
    <property type="match status" value="1"/>
</dbReference>
<evidence type="ECO:0000256" key="4">
    <source>
        <dbReference type="ARBA" id="ARBA00022833"/>
    </source>
</evidence>